<dbReference type="Proteomes" id="UP000324022">
    <property type="component" value="Unassembled WGS sequence"/>
</dbReference>
<evidence type="ECO:0000313" key="2">
    <source>
        <dbReference type="EMBL" id="SPO26960.1"/>
    </source>
</evidence>
<gene>
    <name evidence="2" type="ORF">UTRI_10680</name>
</gene>
<organism evidence="2 3">
    <name type="scientific">Ustilago trichophora</name>
    <dbReference type="NCBI Taxonomy" id="86804"/>
    <lineage>
        <taxon>Eukaryota</taxon>
        <taxon>Fungi</taxon>
        <taxon>Dikarya</taxon>
        <taxon>Basidiomycota</taxon>
        <taxon>Ustilaginomycotina</taxon>
        <taxon>Ustilaginomycetes</taxon>
        <taxon>Ustilaginales</taxon>
        <taxon>Ustilaginaceae</taxon>
        <taxon>Ustilago</taxon>
    </lineage>
</organism>
<evidence type="ECO:0008006" key="4">
    <source>
        <dbReference type="Google" id="ProtNLM"/>
    </source>
</evidence>
<feature type="signal peptide" evidence="1">
    <location>
        <begin position="1"/>
        <end position="26"/>
    </location>
</feature>
<dbReference type="EMBL" id="OOIN01000016">
    <property type="protein sequence ID" value="SPO26960.1"/>
    <property type="molecule type" value="Genomic_DNA"/>
</dbReference>
<reference evidence="2 3" key="1">
    <citation type="submission" date="2018-03" db="EMBL/GenBank/DDBJ databases">
        <authorList>
            <person name="Guldener U."/>
        </authorList>
    </citation>
    <scope>NUCLEOTIDE SEQUENCE [LARGE SCALE GENOMIC DNA]</scope>
    <source>
        <strain evidence="2 3">NBRC100155</strain>
    </source>
</reference>
<sequence length="193" mass="22082">MASSMLLPREDFFCLLYTSLLLGVLALAADSGPELTRTDQDMLWNARRGYPRLSLLGAEKYQVFSEEDLNFYKVKLHRLGAAFSPPFELLLHEHAQRGPFVEPVGGSVSNPLQTAKYYSTWIAPDRRDELSRLMGLHETTKQTPYGKTAMAFWKYKKGRVRLLRITTIPHDGFPYTLRRLGEVIPLGRIRSIH</sequence>
<evidence type="ECO:0000256" key="1">
    <source>
        <dbReference type="SAM" id="SignalP"/>
    </source>
</evidence>
<keyword evidence="3" id="KW-1185">Reference proteome</keyword>
<protein>
    <recommendedName>
        <fullName evidence="4">Effector family protein Eff1</fullName>
    </recommendedName>
</protein>
<proteinExistence type="predicted"/>
<evidence type="ECO:0000313" key="3">
    <source>
        <dbReference type="Proteomes" id="UP000324022"/>
    </source>
</evidence>
<dbReference type="AlphaFoldDB" id="A0A5C3E9V2"/>
<keyword evidence="1" id="KW-0732">Signal</keyword>
<name>A0A5C3E9V2_9BASI</name>
<feature type="chain" id="PRO_5022818906" description="Effector family protein Eff1" evidence="1">
    <location>
        <begin position="27"/>
        <end position="193"/>
    </location>
</feature>
<accession>A0A5C3E9V2</accession>